<accession>A0A518HD15</accession>
<gene>
    <name evidence="1" type="ORF">ElP_66860</name>
</gene>
<evidence type="ECO:0000313" key="1">
    <source>
        <dbReference type="EMBL" id="QDV38730.1"/>
    </source>
</evidence>
<protein>
    <submittedName>
        <fullName evidence="1">Uncharacterized protein</fullName>
    </submittedName>
</protein>
<dbReference type="RefSeq" id="WP_145277463.1">
    <property type="nucleotide sequence ID" value="NZ_CP036426.1"/>
</dbReference>
<evidence type="ECO:0000313" key="2">
    <source>
        <dbReference type="Proteomes" id="UP000317835"/>
    </source>
</evidence>
<proteinExistence type="predicted"/>
<keyword evidence="2" id="KW-1185">Reference proteome</keyword>
<dbReference type="EMBL" id="CP036426">
    <property type="protein sequence ID" value="QDV38730.1"/>
    <property type="molecule type" value="Genomic_DNA"/>
</dbReference>
<organism evidence="1 2">
    <name type="scientific">Tautonia plasticadhaerens</name>
    <dbReference type="NCBI Taxonomy" id="2527974"/>
    <lineage>
        <taxon>Bacteria</taxon>
        <taxon>Pseudomonadati</taxon>
        <taxon>Planctomycetota</taxon>
        <taxon>Planctomycetia</taxon>
        <taxon>Isosphaerales</taxon>
        <taxon>Isosphaeraceae</taxon>
        <taxon>Tautonia</taxon>
    </lineage>
</organism>
<name>A0A518HD15_9BACT</name>
<reference evidence="1 2" key="1">
    <citation type="submission" date="2019-02" db="EMBL/GenBank/DDBJ databases">
        <title>Deep-cultivation of Planctomycetes and their phenomic and genomic characterization uncovers novel biology.</title>
        <authorList>
            <person name="Wiegand S."/>
            <person name="Jogler M."/>
            <person name="Boedeker C."/>
            <person name="Pinto D."/>
            <person name="Vollmers J."/>
            <person name="Rivas-Marin E."/>
            <person name="Kohn T."/>
            <person name="Peeters S.H."/>
            <person name="Heuer A."/>
            <person name="Rast P."/>
            <person name="Oberbeckmann S."/>
            <person name="Bunk B."/>
            <person name="Jeske O."/>
            <person name="Meyerdierks A."/>
            <person name="Storesund J.E."/>
            <person name="Kallscheuer N."/>
            <person name="Luecker S."/>
            <person name="Lage O.M."/>
            <person name="Pohl T."/>
            <person name="Merkel B.J."/>
            <person name="Hornburger P."/>
            <person name="Mueller R.-W."/>
            <person name="Bruemmer F."/>
            <person name="Labrenz M."/>
            <person name="Spormann A.M."/>
            <person name="Op den Camp H."/>
            <person name="Overmann J."/>
            <person name="Amann R."/>
            <person name="Jetten M.S.M."/>
            <person name="Mascher T."/>
            <person name="Medema M.H."/>
            <person name="Devos D.P."/>
            <person name="Kaster A.-K."/>
            <person name="Ovreas L."/>
            <person name="Rohde M."/>
            <person name="Galperin M.Y."/>
            <person name="Jogler C."/>
        </authorList>
    </citation>
    <scope>NUCLEOTIDE SEQUENCE [LARGE SCALE GENOMIC DNA]</scope>
    <source>
        <strain evidence="1 2">ElP</strain>
    </source>
</reference>
<sequence>MSLEGRSDLGLRRGRGGRLAAVGALLLLAALEAGTARGSELVRYSTHASVGNSAGVGFHHVDISDDLWGRSTTDLASPFKVADLVVEELPEGSGFRYHNMPFRISMEFFPEGSRFGERPEYVIEGVLNGGVSPSGVSDLTATLNSPRLKSWWDASHLDGAWSDPWWMEVPESILLSKENGYRGELWITPRFDPRPVPEPSSVLAWGVVGLGAIVARSRVRGRRAAGRGRGVRLAAVGVLAMLAASGAREGRASELVGYSTSGRIADRGGVGFNHVNFFGAWGPTALASPIKLGSFEIWELPANSGFDYIDMPFRIELGFERGVWPGPVATESDFVVEGVLNGGVTAGGASDLTATVTSVRHLWTHGPPLFEGASDAMSWLELPDPIRLVPGYRNRTDLWISPKAGPGSPNPVPEPISLVAWGAVGLGAVVVRSRRRGRAAAIGG</sequence>
<dbReference type="Proteomes" id="UP000317835">
    <property type="component" value="Chromosome"/>
</dbReference>
<dbReference type="AlphaFoldDB" id="A0A518HD15"/>
<dbReference type="KEGG" id="tpla:ElP_66860"/>